<keyword evidence="3" id="KW-0963">Cytoplasm</keyword>
<dbReference type="AlphaFoldDB" id="A0A832J7A5"/>
<reference evidence="5" key="1">
    <citation type="journal article" date="2020" name="mSystems">
        <title>Genome- and Community-Level Interaction Insights into Carbon Utilization and Element Cycling Functions of Hydrothermarchaeota in Hydrothermal Sediment.</title>
        <authorList>
            <person name="Zhou Z."/>
            <person name="Liu Y."/>
            <person name="Xu W."/>
            <person name="Pan J."/>
            <person name="Luo Z.H."/>
            <person name="Li M."/>
        </authorList>
    </citation>
    <scope>NUCLEOTIDE SEQUENCE [LARGE SCALE GENOMIC DNA]</scope>
    <source>
        <strain evidence="5">HyVt-505</strain>
    </source>
</reference>
<evidence type="ECO:0000259" key="4">
    <source>
        <dbReference type="PROSITE" id="PS50851"/>
    </source>
</evidence>
<dbReference type="GO" id="GO:0006935">
    <property type="term" value="P:chemotaxis"/>
    <property type="evidence" value="ECO:0007669"/>
    <property type="project" value="InterPro"/>
</dbReference>
<dbReference type="EMBL" id="DRNF01000331">
    <property type="protein sequence ID" value="HHJ81019.1"/>
    <property type="molecule type" value="Genomic_DNA"/>
</dbReference>
<dbReference type="PANTHER" id="PTHR22617:SF45">
    <property type="entry name" value="CHEMOTAXIS PROTEIN CHEW"/>
    <property type="match status" value="1"/>
</dbReference>
<dbReference type="SMART" id="SM00260">
    <property type="entry name" value="CheW"/>
    <property type="match status" value="1"/>
</dbReference>
<evidence type="ECO:0000256" key="1">
    <source>
        <dbReference type="ARBA" id="ARBA00004496"/>
    </source>
</evidence>
<dbReference type="Proteomes" id="UP000885832">
    <property type="component" value="Unassembled WGS sequence"/>
</dbReference>
<dbReference type="Gene3D" id="2.40.50.180">
    <property type="entry name" value="CheA-289, Domain 4"/>
    <property type="match status" value="1"/>
</dbReference>
<evidence type="ECO:0000313" key="5">
    <source>
        <dbReference type="EMBL" id="HHJ81019.1"/>
    </source>
</evidence>
<organism evidence="5">
    <name type="scientific">Candidatus Tenderia electrophaga</name>
    <dbReference type="NCBI Taxonomy" id="1748243"/>
    <lineage>
        <taxon>Bacteria</taxon>
        <taxon>Pseudomonadati</taxon>
        <taxon>Pseudomonadota</taxon>
        <taxon>Gammaproteobacteria</taxon>
        <taxon>Candidatus Tenderiales</taxon>
        <taxon>Candidatus Tenderiaceae</taxon>
        <taxon>Candidatus Tenderia</taxon>
    </lineage>
</organism>
<dbReference type="InterPro" id="IPR036061">
    <property type="entry name" value="CheW-like_dom_sf"/>
</dbReference>
<dbReference type="InterPro" id="IPR039315">
    <property type="entry name" value="CheW"/>
</dbReference>
<accession>A0A832J7A5</accession>
<dbReference type="GO" id="GO:0007165">
    <property type="term" value="P:signal transduction"/>
    <property type="evidence" value="ECO:0007669"/>
    <property type="project" value="InterPro"/>
</dbReference>
<dbReference type="PANTHER" id="PTHR22617">
    <property type="entry name" value="CHEMOTAXIS SENSOR HISTIDINE KINASE-RELATED"/>
    <property type="match status" value="1"/>
</dbReference>
<name>A0A832J7A5_9GAMM</name>
<dbReference type="SUPFAM" id="SSF50341">
    <property type="entry name" value="CheW-like"/>
    <property type="match status" value="1"/>
</dbReference>
<dbReference type="Gene3D" id="2.30.30.40">
    <property type="entry name" value="SH3 Domains"/>
    <property type="match status" value="1"/>
</dbReference>
<dbReference type="PROSITE" id="PS50851">
    <property type="entry name" value="CHEW"/>
    <property type="match status" value="1"/>
</dbReference>
<feature type="domain" description="CheW-like" evidence="4">
    <location>
        <begin position="75"/>
        <end position="223"/>
    </location>
</feature>
<comment type="caution">
    <text evidence="5">The sequence shown here is derived from an EMBL/GenBank/DDBJ whole genome shotgun (WGS) entry which is preliminary data.</text>
</comment>
<proteinExistence type="predicted"/>
<sequence length="226" mass="25528">MAEHKDKIDDCWNRIGVWSKGTHECAKLEEVGHCINCDVFSVAGRQLLEAEPPRGYLDEWTEFCAAEQLKKNSQSGSIILFRLGDEWLGIETGMLDEVMQMRHIHTVPHRKGAILRGIANVRGELQLCVSIGRLLNITRGEITGINVVKGVYERMIVISRDGTKFVFPVSEVRGVFRFDLSDMKDVPATSTNCSVHYLKGMVIWENRHVGVIDHELLFPALERGIL</sequence>
<evidence type="ECO:0000256" key="2">
    <source>
        <dbReference type="ARBA" id="ARBA00021483"/>
    </source>
</evidence>
<dbReference type="GO" id="GO:0005829">
    <property type="term" value="C:cytosol"/>
    <property type="evidence" value="ECO:0007669"/>
    <property type="project" value="TreeGrafter"/>
</dbReference>
<evidence type="ECO:0000256" key="3">
    <source>
        <dbReference type="ARBA" id="ARBA00022490"/>
    </source>
</evidence>
<dbReference type="InterPro" id="IPR002545">
    <property type="entry name" value="CheW-lke_dom"/>
</dbReference>
<dbReference type="Pfam" id="PF01584">
    <property type="entry name" value="CheW"/>
    <property type="match status" value="1"/>
</dbReference>
<gene>
    <name evidence="5" type="ORF">ENJ65_05250</name>
</gene>
<protein>
    <recommendedName>
        <fullName evidence="2">Chemotaxis protein CheW</fullName>
    </recommendedName>
</protein>
<comment type="subcellular location">
    <subcellularLocation>
        <location evidence="1">Cytoplasm</location>
    </subcellularLocation>
</comment>